<evidence type="ECO:0000256" key="5">
    <source>
        <dbReference type="ARBA" id="ARBA00023136"/>
    </source>
</evidence>
<evidence type="ECO:0000256" key="1">
    <source>
        <dbReference type="ARBA" id="ARBA00004162"/>
    </source>
</evidence>
<evidence type="ECO:0000259" key="7">
    <source>
        <dbReference type="Pfam" id="PF04024"/>
    </source>
</evidence>
<gene>
    <name evidence="8" type="ORF">MNBD_CHLOROFLEXI01-4157</name>
</gene>
<sequence>MSDKRFMRNTNDEMISGVCSGIADYFNIDPVIVRLVFVLMALGGGHGILVYLILWALMPTNDVPAAKAHVFDEEEIVVNEA</sequence>
<dbReference type="InterPro" id="IPR007168">
    <property type="entry name" value="Phageshock_PspC_N"/>
</dbReference>
<dbReference type="AlphaFoldDB" id="A0A3B0VB89"/>
<keyword evidence="3 6" id="KW-0812">Transmembrane</keyword>
<proteinExistence type="predicted"/>
<name>A0A3B0VB89_9ZZZZ</name>
<dbReference type="GO" id="GO:0005886">
    <property type="term" value="C:plasma membrane"/>
    <property type="evidence" value="ECO:0007669"/>
    <property type="project" value="UniProtKB-SubCell"/>
</dbReference>
<evidence type="ECO:0000256" key="4">
    <source>
        <dbReference type="ARBA" id="ARBA00022989"/>
    </source>
</evidence>
<dbReference type="PANTHER" id="PTHR33885">
    <property type="entry name" value="PHAGE SHOCK PROTEIN C"/>
    <property type="match status" value="1"/>
</dbReference>
<dbReference type="PANTHER" id="PTHR33885:SF3">
    <property type="entry name" value="PHAGE SHOCK PROTEIN C"/>
    <property type="match status" value="1"/>
</dbReference>
<reference evidence="8" key="1">
    <citation type="submission" date="2018-06" db="EMBL/GenBank/DDBJ databases">
        <authorList>
            <person name="Zhirakovskaya E."/>
        </authorList>
    </citation>
    <scope>NUCLEOTIDE SEQUENCE</scope>
</reference>
<feature type="domain" description="Phage shock protein PspC N-terminal" evidence="7">
    <location>
        <begin position="4"/>
        <end position="60"/>
    </location>
</feature>
<comment type="subcellular location">
    <subcellularLocation>
        <location evidence="1">Cell membrane</location>
        <topology evidence="1">Single-pass membrane protein</topology>
    </subcellularLocation>
</comment>
<dbReference type="InterPro" id="IPR052027">
    <property type="entry name" value="PspC"/>
</dbReference>
<evidence type="ECO:0000256" key="2">
    <source>
        <dbReference type="ARBA" id="ARBA00022475"/>
    </source>
</evidence>
<keyword evidence="5 6" id="KW-0472">Membrane</keyword>
<evidence type="ECO:0000256" key="6">
    <source>
        <dbReference type="SAM" id="Phobius"/>
    </source>
</evidence>
<keyword evidence="4 6" id="KW-1133">Transmembrane helix</keyword>
<dbReference type="Pfam" id="PF04024">
    <property type="entry name" value="PspC"/>
    <property type="match status" value="1"/>
</dbReference>
<keyword evidence="2" id="KW-1003">Cell membrane</keyword>
<protein>
    <recommendedName>
        <fullName evidence="7">Phage shock protein PspC N-terminal domain-containing protein</fullName>
    </recommendedName>
</protein>
<accession>A0A3B0VB89</accession>
<organism evidence="8">
    <name type="scientific">hydrothermal vent metagenome</name>
    <dbReference type="NCBI Taxonomy" id="652676"/>
    <lineage>
        <taxon>unclassified sequences</taxon>
        <taxon>metagenomes</taxon>
        <taxon>ecological metagenomes</taxon>
    </lineage>
</organism>
<evidence type="ECO:0000313" key="8">
    <source>
        <dbReference type="EMBL" id="VAW35467.1"/>
    </source>
</evidence>
<evidence type="ECO:0000256" key="3">
    <source>
        <dbReference type="ARBA" id="ARBA00022692"/>
    </source>
</evidence>
<dbReference type="EMBL" id="UOEU01000586">
    <property type="protein sequence ID" value="VAW35467.1"/>
    <property type="molecule type" value="Genomic_DNA"/>
</dbReference>
<feature type="transmembrane region" description="Helical" evidence="6">
    <location>
        <begin position="35"/>
        <end position="57"/>
    </location>
</feature>